<dbReference type="PANTHER" id="PTHR46035:SF1">
    <property type="entry name" value="TETRATRICOPEPTIDE REPEAT PROTEIN 4"/>
    <property type="match status" value="1"/>
</dbReference>
<dbReference type="GO" id="GO:0006457">
    <property type="term" value="P:protein folding"/>
    <property type="evidence" value="ECO:0007669"/>
    <property type="project" value="TreeGrafter"/>
</dbReference>
<dbReference type="InterPro" id="IPR019734">
    <property type="entry name" value="TPR_rpt"/>
</dbReference>
<dbReference type="PANTHER" id="PTHR46035">
    <property type="entry name" value="TETRATRICOPEPTIDE REPEAT PROTEIN 4"/>
    <property type="match status" value="1"/>
</dbReference>
<organism evidence="5 6">
    <name type="scientific">Cinara cedri</name>
    <dbReference type="NCBI Taxonomy" id="506608"/>
    <lineage>
        <taxon>Eukaryota</taxon>
        <taxon>Metazoa</taxon>
        <taxon>Ecdysozoa</taxon>
        <taxon>Arthropoda</taxon>
        <taxon>Hexapoda</taxon>
        <taxon>Insecta</taxon>
        <taxon>Pterygota</taxon>
        <taxon>Neoptera</taxon>
        <taxon>Paraneoptera</taxon>
        <taxon>Hemiptera</taxon>
        <taxon>Sternorrhyncha</taxon>
        <taxon>Aphidomorpha</taxon>
        <taxon>Aphidoidea</taxon>
        <taxon>Aphididae</taxon>
        <taxon>Lachninae</taxon>
        <taxon>Cinara</taxon>
    </lineage>
</organism>
<keyword evidence="6" id="KW-1185">Reference proteome</keyword>
<evidence type="ECO:0000259" key="4">
    <source>
        <dbReference type="Pfam" id="PF18972"/>
    </source>
</evidence>
<dbReference type="Pfam" id="PF18972">
    <property type="entry name" value="Wheel"/>
    <property type="match status" value="1"/>
</dbReference>
<evidence type="ECO:0000313" key="6">
    <source>
        <dbReference type="Proteomes" id="UP000325440"/>
    </source>
</evidence>
<sequence>MDNIPKLSDSSTSRTNEKNINCYTVNEVNRILEEGLKYFQLHPEKNITDRLADKYYEDGNLYFKSCKYELSIICFQEGLMLDFHNNQLRTNMWNNLSAVYYFLKNYRSSLAAAEVALILMPRDETAFLRSINSCIQMKDFDKSLYYCHMYLGDLPKSKKIEMEKSLVMNIEDQRILKEINERKLYVVGQKIGDKIGDINILNTDDPDVSPRVHLTESQRLVWSVLFSCPERNTSIVVPNFHEDDTFYKLLVDIFSERAPWDDEGKYTADTINIYSEIPVNTTTRVLKRVYPENTLSNVLTLFRCPIKYGIPTFIIVLSGGKYENENLEDYVKYVLKVFYQNFN</sequence>
<dbReference type="GO" id="GO:0051879">
    <property type="term" value="F:Hsp90 protein binding"/>
    <property type="evidence" value="ECO:0007669"/>
    <property type="project" value="InterPro"/>
</dbReference>
<dbReference type="GO" id="GO:0005634">
    <property type="term" value="C:nucleus"/>
    <property type="evidence" value="ECO:0007669"/>
    <property type="project" value="TreeGrafter"/>
</dbReference>
<name>A0A5E4MFF7_9HEMI</name>
<proteinExistence type="inferred from homology"/>
<evidence type="ECO:0000256" key="2">
    <source>
        <dbReference type="ARBA" id="ARBA00022803"/>
    </source>
</evidence>
<protein>
    <submittedName>
        <fullName evidence="5">Tetratricopeptide repeat,Tetratricopeptide repeat-containing domain,Tetratricopeptide-like helical</fullName>
    </submittedName>
</protein>
<dbReference type="EMBL" id="CABPRJ010000546">
    <property type="protein sequence ID" value="VVC30879.1"/>
    <property type="molecule type" value="Genomic_DNA"/>
</dbReference>
<feature type="domain" description="Cns1/TTC4 wheel" evidence="4">
    <location>
        <begin position="217"/>
        <end position="319"/>
    </location>
</feature>
<dbReference type="SUPFAM" id="SSF48452">
    <property type="entry name" value="TPR-like"/>
    <property type="match status" value="1"/>
</dbReference>
<accession>A0A5E4MFF7</accession>
<dbReference type="InterPro" id="IPR011990">
    <property type="entry name" value="TPR-like_helical_dom_sf"/>
</dbReference>
<comment type="similarity">
    <text evidence="3">Belongs to the TTC4 family.</text>
</comment>
<dbReference type="SMART" id="SM00028">
    <property type="entry name" value="TPR"/>
    <property type="match status" value="2"/>
</dbReference>
<evidence type="ECO:0000256" key="3">
    <source>
        <dbReference type="ARBA" id="ARBA00023602"/>
    </source>
</evidence>
<dbReference type="GO" id="GO:0005829">
    <property type="term" value="C:cytosol"/>
    <property type="evidence" value="ECO:0007669"/>
    <property type="project" value="TreeGrafter"/>
</dbReference>
<dbReference type="GO" id="GO:0030544">
    <property type="term" value="F:Hsp70 protein binding"/>
    <property type="evidence" value="ECO:0007669"/>
    <property type="project" value="TreeGrafter"/>
</dbReference>
<keyword evidence="2" id="KW-0802">TPR repeat</keyword>
<dbReference type="Proteomes" id="UP000325440">
    <property type="component" value="Unassembled WGS sequence"/>
</dbReference>
<reference evidence="5 6" key="1">
    <citation type="submission" date="2019-08" db="EMBL/GenBank/DDBJ databases">
        <authorList>
            <person name="Alioto T."/>
            <person name="Alioto T."/>
            <person name="Gomez Garrido J."/>
        </authorList>
    </citation>
    <scope>NUCLEOTIDE SEQUENCE [LARGE SCALE GENOMIC DNA]</scope>
</reference>
<dbReference type="Gene3D" id="1.25.40.10">
    <property type="entry name" value="Tetratricopeptide repeat domain"/>
    <property type="match status" value="1"/>
</dbReference>
<gene>
    <name evidence="5" type="ORF">CINCED_3A000186</name>
</gene>
<dbReference type="InterPro" id="IPR044059">
    <property type="entry name" value="Csn1/TTC4_wheel"/>
</dbReference>
<dbReference type="AlphaFoldDB" id="A0A5E4MFF7"/>
<evidence type="ECO:0000256" key="1">
    <source>
        <dbReference type="ARBA" id="ARBA00022737"/>
    </source>
</evidence>
<keyword evidence="1" id="KW-0677">Repeat</keyword>
<dbReference type="OrthoDB" id="420195at2759"/>
<evidence type="ECO:0000313" key="5">
    <source>
        <dbReference type="EMBL" id="VVC30879.1"/>
    </source>
</evidence>
<dbReference type="CDD" id="cd21380">
    <property type="entry name" value="CTWD_Cns1"/>
    <property type="match status" value="1"/>
</dbReference>